<accession>A0A090N378</accession>
<dbReference type="Proteomes" id="UP000009170">
    <property type="component" value="Unassembled WGS sequence"/>
</dbReference>
<protein>
    <submittedName>
        <fullName evidence="2">Unnamed product</fullName>
    </submittedName>
</protein>
<name>A0A090N378_OSTTA</name>
<evidence type="ECO:0000256" key="1">
    <source>
        <dbReference type="SAM" id="MobiDB-lite"/>
    </source>
</evidence>
<accession>A0A454XNZ7</accession>
<dbReference type="FunCoup" id="A0A090N378">
    <property type="interactions" value="111"/>
</dbReference>
<dbReference type="Proteomes" id="UP000195557">
    <property type="component" value="Unassembled WGS sequence"/>
</dbReference>
<dbReference type="OrthoDB" id="2101583at2759"/>
<proteinExistence type="predicted"/>
<dbReference type="PANTHER" id="PTHR34966:SF1">
    <property type="entry name" value="OS04G0508100 PROTEIN"/>
    <property type="match status" value="1"/>
</dbReference>
<sequence length="82" mass="8624">MASFVNRLVNYVVNELAVNALANSKTFQRFAVRSDALMREATSGEAAALAKSAAERAKRAAEDAAKEFMKQRKSGGMGGGGA</sequence>
<accession>A0A1Y5IIY9</accession>
<evidence type="ECO:0000313" key="4">
    <source>
        <dbReference type="Proteomes" id="UP000009170"/>
    </source>
</evidence>
<evidence type="ECO:0000313" key="3">
    <source>
        <dbReference type="EMBL" id="OUS49526.1"/>
    </source>
</evidence>
<keyword evidence="4" id="KW-1185">Reference proteome</keyword>
<dbReference type="PANTHER" id="PTHR34966">
    <property type="entry name" value="OSJNBA0043L24.15 PROTEIN"/>
    <property type="match status" value="1"/>
</dbReference>
<reference evidence="2 4" key="1">
    <citation type="journal article" date="2006" name="Proc. Natl. Acad. Sci. U.S.A.">
        <title>Genome analysis of the smallest free-living eukaryote Ostreococcus tauri unveils many unique features.</title>
        <authorList>
            <person name="Derelle E."/>
            <person name="Ferraz C."/>
            <person name="Rombauts S."/>
            <person name="Rouze P."/>
            <person name="Worden A.Z."/>
            <person name="Robbens S."/>
            <person name="Partensky F."/>
            <person name="Degroeve S."/>
            <person name="Echeynie S."/>
            <person name="Cooke R."/>
            <person name="Saeys Y."/>
            <person name="Wuyts J."/>
            <person name="Jabbari K."/>
            <person name="Bowler C."/>
            <person name="Panaud O."/>
            <person name="Piegu B."/>
            <person name="Ball S.G."/>
            <person name="Ral J.-P."/>
            <person name="Bouget F.-Y."/>
            <person name="Piganeau G."/>
            <person name="De Baets B."/>
            <person name="Picard A."/>
            <person name="Delseny M."/>
            <person name="Demaille J."/>
            <person name="Van de Peer Y."/>
            <person name="Moreau H."/>
        </authorList>
    </citation>
    <scope>NUCLEOTIDE SEQUENCE [LARGE SCALE GENOMIC DNA]</scope>
    <source>
        <strain evidence="2 4">OTTH0595</strain>
    </source>
</reference>
<dbReference type="InParanoid" id="A0A090N378"/>
<dbReference type="EMBL" id="CAID01000004">
    <property type="protein sequence ID" value="CEF97643.1"/>
    <property type="molecule type" value="Genomic_DNA"/>
</dbReference>
<organism evidence="2 4">
    <name type="scientific">Ostreococcus tauri</name>
    <name type="common">Marine green alga</name>
    <dbReference type="NCBI Taxonomy" id="70448"/>
    <lineage>
        <taxon>Eukaryota</taxon>
        <taxon>Viridiplantae</taxon>
        <taxon>Chlorophyta</taxon>
        <taxon>Mamiellophyceae</taxon>
        <taxon>Mamiellales</taxon>
        <taxon>Bathycoccaceae</taxon>
        <taxon>Ostreococcus</taxon>
    </lineage>
</organism>
<dbReference type="AlphaFoldDB" id="A0A090N378"/>
<dbReference type="EMBL" id="KZ155771">
    <property type="protein sequence ID" value="OUS49526.1"/>
    <property type="molecule type" value="Genomic_DNA"/>
</dbReference>
<evidence type="ECO:0000313" key="2">
    <source>
        <dbReference type="EMBL" id="CEF97643.1"/>
    </source>
</evidence>
<feature type="region of interest" description="Disordered" evidence="1">
    <location>
        <begin position="62"/>
        <end position="82"/>
    </location>
</feature>
<reference evidence="3" key="3">
    <citation type="submission" date="2017-04" db="EMBL/GenBank/DDBJ databases">
        <title>Population genomics of picophytoplankton unveils novel chromosome hypervariability.</title>
        <authorList>
            <consortium name="DOE Joint Genome Institute"/>
            <person name="Blanc-Mathieu R."/>
            <person name="Krasovec M."/>
            <person name="Hebrard M."/>
            <person name="Yau S."/>
            <person name="Desgranges E."/>
            <person name="Martin J."/>
            <person name="Schackwitz W."/>
            <person name="Kuo A."/>
            <person name="Salin G."/>
            <person name="Donnadieu C."/>
            <person name="Desdevises Y."/>
            <person name="Sanchez-Ferandin S."/>
            <person name="Moreau H."/>
            <person name="Rivals E."/>
            <person name="Grigoriev I.V."/>
            <person name="Grimsley N."/>
            <person name="Eyre-Walker A."/>
            <person name="Piganeau G."/>
        </authorList>
    </citation>
    <scope>NUCLEOTIDE SEQUENCE [LARGE SCALE GENOMIC DNA]</scope>
    <source>
        <strain evidence="3">RCC 1115</strain>
    </source>
</reference>
<reference evidence="2" key="2">
    <citation type="journal article" date="2014" name="BMC Genomics">
        <title>An improved genome of the model marine alga Ostreococcus tauri unfolds by assessing Illumina de novo assemblies.</title>
        <authorList>
            <person name="Blanc-Mathieu R."/>
            <person name="Verhelst B."/>
            <person name="Derelle E."/>
            <person name="Rombauts S."/>
            <person name="Bouget F.Y."/>
            <person name="Carre I."/>
            <person name="Chateau A."/>
            <person name="Eyre-Walker A."/>
            <person name="Grimsley N."/>
            <person name="Moreau H."/>
            <person name="Piegu B."/>
            <person name="Rivals E."/>
            <person name="Schackwitz W."/>
            <person name="Van de Peer Y."/>
            <person name="Piganeau G."/>
        </authorList>
    </citation>
    <scope>NUCLEOTIDE SEQUENCE</scope>
    <source>
        <strain evidence="2">RCC4221</strain>
    </source>
</reference>
<gene>
    <name evidence="3" type="ORF">BE221DRAFT_188822</name>
    <name evidence="2" type="ORF">OT_ostta04g03410</name>
</gene>